<dbReference type="Proteomes" id="UP000030104">
    <property type="component" value="Unassembled WGS sequence"/>
</dbReference>
<keyword evidence="2" id="KW-0808">Transferase</keyword>
<dbReference type="InterPro" id="IPR016181">
    <property type="entry name" value="Acyl_CoA_acyltransferase"/>
</dbReference>
<proteinExistence type="predicted"/>
<dbReference type="InterPro" id="IPR052523">
    <property type="entry name" value="Trichothecene_AcTrans"/>
</dbReference>
<dbReference type="PhylomeDB" id="A0A0A2KMI5"/>
<comment type="caution">
    <text evidence="2">The sequence shown here is derived from an EMBL/GenBank/DDBJ whole genome shotgun (WGS) entry which is preliminary data.</text>
</comment>
<feature type="domain" description="N-acetyltransferase" evidence="1">
    <location>
        <begin position="15"/>
        <end position="160"/>
    </location>
</feature>
<evidence type="ECO:0000259" key="1">
    <source>
        <dbReference type="PROSITE" id="PS51186"/>
    </source>
</evidence>
<evidence type="ECO:0000313" key="3">
    <source>
        <dbReference type="Proteomes" id="UP000030104"/>
    </source>
</evidence>
<sequence length="160" mass="17807">MYLTLADVVASDADCLIRNCDFPAMQDNPIRLTMFPLSSPETQEEEIRWMTNGLRLALEIDKSHYRKACADDGSPVGFAGWSLLNSSLTIVAVNPAYQRQGVGTMLLKWACDEADRNGRDGFLLASTAGVRLYEKFGFEKVGEVRTAKGPLHSMFRKVQN</sequence>
<dbReference type="STRING" id="40296.A0A0A2KMI5"/>
<dbReference type="CDD" id="cd04301">
    <property type="entry name" value="NAT_SF"/>
    <property type="match status" value="1"/>
</dbReference>
<name>A0A0A2KMI5_PENIT</name>
<accession>A0A0A2KMI5</accession>
<dbReference type="PANTHER" id="PTHR42791">
    <property type="entry name" value="GNAT FAMILY ACETYLTRANSFERASE"/>
    <property type="match status" value="1"/>
</dbReference>
<gene>
    <name evidence="2" type="ORF">PITC_053540</name>
</gene>
<reference evidence="2 3" key="1">
    <citation type="journal article" date="2015" name="Mol. Plant Microbe Interact.">
        <title>Genome, transcriptome, and functional analyses of Penicillium expansum provide new insights into secondary metabolism and pathogenicity.</title>
        <authorList>
            <person name="Ballester A.R."/>
            <person name="Marcet-Houben M."/>
            <person name="Levin E."/>
            <person name="Sela N."/>
            <person name="Selma-Lazaro C."/>
            <person name="Carmona L."/>
            <person name="Wisniewski M."/>
            <person name="Droby S."/>
            <person name="Gonzalez-Candelas L."/>
            <person name="Gabaldon T."/>
        </authorList>
    </citation>
    <scope>NUCLEOTIDE SEQUENCE [LARGE SCALE GENOMIC DNA]</scope>
    <source>
        <strain evidence="2 3">PHI-1</strain>
    </source>
</reference>
<dbReference type="EMBL" id="JQGA01001234">
    <property type="protein sequence ID" value="KGO68096.1"/>
    <property type="molecule type" value="Genomic_DNA"/>
</dbReference>
<dbReference type="PANTHER" id="PTHR42791:SF1">
    <property type="entry name" value="N-ACETYLTRANSFERASE DOMAIN-CONTAINING PROTEIN"/>
    <property type="match status" value="1"/>
</dbReference>
<evidence type="ECO:0000313" key="2">
    <source>
        <dbReference type="EMBL" id="KGO68096.1"/>
    </source>
</evidence>
<dbReference type="GO" id="GO:0016747">
    <property type="term" value="F:acyltransferase activity, transferring groups other than amino-acyl groups"/>
    <property type="evidence" value="ECO:0007669"/>
    <property type="project" value="InterPro"/>
</dbReference>
<keyword evidence="2" id="KW-0012">Acyltransferase</keyword>
<dbReference type="AlphaFoldDB" id="A0A0A2KMI5"/>
<dbReference type="HOGENOM" id="CLU_106384_0_0_1"/>
<organism evidence="2 3">
    <name type="scientific">Penicillium italicum</name>
    <name type="common">Blue mold</name>
    <dbReference type="NCBI Taxonomy" id="40296"/>
    <lineage>
        <taxon>Eukaryota</taxon>
        <taxon>Fungi</taxon>
        <taxon>Dikarya</taxon>
        <taxon>Ascomycota</taxon>
        <taxon>Pezizomycotina</taxon>
        <taxon>Eurotiomycetes</taxon>
        <taxon>Eurotiomycetidae</taxon>
        <taxon>Eurotiales</taxon>
        <taxon>Aspergillaceae</taxon>
        <taxon>Penicillium</taxon>
    </lineage>
</organism>
<dbReference type="PROSITE" id="PS51186">
    <property type="entry name" value="GNAT"/>
    <property type="match status" value="1"/>
</dbReference>
<keyword evidence="3" id="KW-1185">Reference proteome</keyword>
<protein>
    <submittedName>
        <fullName evidence="2">Acyl-CoA N-acyltransferase</fullName>
    </submittedName>
</protein>
<dbReference type="SUPFAM" id="SSF55729">
    <property type="entry name" value="Acyl-CoA N-acyltransferases (Nat)"/>
    <property type="match status" value="1"/>
</dbReference>
<dbReference type="OrthoDB" id="61113at2759"/>
<dbReference type="Pfam" id="PF13508">
    <property type="entry name" value="Acetyltransf_7"/>
    <property type="match status" value="1"/>
</dbReference>
<dbReference type="Gene3D" id="3.40.630.30">
    <property type="match status" value="1"/>
</dbReference>
<dbReference type="InterPro" id="IPR000182">
    <property type="entry name" value="GNAT_dom"/>
</dbReference>